<dbReference type="Proteomes" id="UP000001568">
    <property type="component" value="Chromosome 8"/>
</dbReference>
<dbReference type="KEGG" id="olu:OSTLU_32960"/>
<feature type="transmembrane region" description="Helical" evidence="2">
    <location>
        <begin position="143"/>
        <end position="162"/>
    </location>
</feature>
<feature type="transmembrane region" description="Helical" evidence="2">
    <location>
        <begin position="41"/>
        <end position="61"/>
    </location>
</feature>
<evidence type="ECO:0000256" key="2">
    <source>
        <dbReference type="SAM" id="Phobius"/>
    </source>
</evidence>
<dbReference type="eggNOG" id="ENOG502S47J">
    <property type="taxonomic scope" value="Eukaryota"/>
</dbReference>
<keyword evidence="4" id="KW-1185">Reference proteome</keyword>
<dbReference type="RefSeq" id="XP_001419294.1">
    <property type="nucleotide sequence ID" value="XM_001419257.1"/>
</dbReference>
<keyword evidence="2" id="KW-0812">Transmembrane</keyword>
<sequence>MQRRAQAEARAAKAKDENAKEKTHAIPLDSEYRSLFTPAGWAFAIWGAIYAGEFALVAHALASASGGGASEAATRAVAPSWALACAFQALWCAAFRPWAKAPRHFWVSSALLVAEAVALGSAHRALRAAASAASKAWYWTTHVPLSMHFGWISCAALVNLNSHVAKTCAPDTQLATAFLSAFGAGGLGAAVTLTTGDPVYALVIAWALTAVASDGGKRTTETLADVPLKALTKAARWGARAALASVVVSQMPAFAA</sequence>
<dbReference type="OrthoDB" id="5586934at2759"/>
<dbReference type="Gramene" id="ABO97587">
    <property type="protein sequence ID" value="ABO97587"/>
    <property type="gene ID" value="OSTLU_32960"/>
</dbReference>
<protein>
    <submittedName>
        <fullName evidence="3">Uncharacterized protein</fullName>
    </submittedName>
</protein>
<proteinExistence type="predicted"/>
<organism evidence="3 4">
    <name type="scientific">Ostreococcus lucimarinus (strain CCE9901)</name>
    <dbReference type="NCBI Taxonomy" id="436017"/>
    <lineage>
        <taxon>Eukaryota</taxon>
        <taxon>Viridiplantae</taxon>
        <taxon>Chlorophyta</taxon>
        <taxon>Mamiellophyceae</taxon>
        <taxon>Mamiellales</taxon>
        <taxon>Bathycoccaceae</taxon>
        <taxon>Ostreococcus</taxon>
    </lineage>
</organism>
<keyword evidence="2" id="KW-0472">Membrane</keyword>
<dbReference type="AlphaFoldDB" id="A4S135"/>
<accession>A4S135</accession>
<dbReference type="PANTHER" id="PTHR33802:SF1">
    <property type="entry name" value="XK-RELATED PROTEIN"/>
    <property type="match status" value="1"/>
</dbReference>
<gene>
    <name evidence="3" type="ORF">OSTLU_32960</name>
</gene>
<dbReference type="PANTHER" id="PTHR33802">
    <property type="entry name" value="SI:CH211-161H7.5-RELATED"/>
    <property type="match status" value="1"/>
</dbReference>
<dbReference type="GeneID" id="5003366"/>
<reference evidence="3 4" key="1">
    <citation type="journal article" date="2007" name="Proc. Natl. Acad. Sci. U.S.A.">
        <title>The tiny eukaryote Ostreococcus provides genomic insights into the paradox of plankton speciation.</title>
        <authorList>
            <person name="Palenik B."/>
            <person name="Grimwood J."/>
            <person name="Aerts A."/>
            <person name="Rouze P."/>
            <person name="Salamov A."/>
            <person name="Putnam N."/>
            <person name="Dupont C."/>
            <person name="Jorgensen R."/>
            <person name="Derelle E."/>
            <person name="Rombauts S."/>
            <person name="Zhou K."/>
            <person name="Otillar R."/>
            <person name="Merchant S.S."/>
            <person name="Podell S."/>
            <person name="Gaasterland T."/>
            <person name="Napoli C."/>
            <person name="Gendler K."/>
            <person name="Manuell A."/>
            <person name="Tai V."/>
            <person name="Vallon O."/>
            <person name="Piganeau G."/>
            <person name="Jancek S."/>
            <person name="Heijde M."/>
            <person name="Jabbari K."/>
            <person name="Bowler C."/>
            <person name="Lohr M."/>
            <person name="Robbens S."/>
            <person name="Werner G."/>
            <person name="Dubchak I."/>
            <person name="Pazour G.J."/>
            <person name="Ren Q."/>
            <person name="Paulsen I."/>
            <person name="Delwiche C."/>
            <person name="Schmutz J."/>
            <person name="Rokhsar D."/>
            <person name="Van de Peer Y."/>
            <person name="Moreau H."/>
            <person name="Grigoriev I.V."/>
        </authorList>
    </citation>
    <scope>NUCLEOTIDE SEQUENCE [LARGE SCALE GENOMIC DNA]</scope>
    <source>
        <strain evidence="3 4">CCE9901</strain>
    </source>
</reference>
<feature type="transmembrane region" description="Helical" evidence="2">
    <location>
        <begin position="81"/>
        <end position="98"/>
    </location>
</feature>
<dbReference type="OMA" id="FGWISCA"/>
<evidence type="ECO:0000313" key="4">
    <source>
        <dbReference type="Proteomes" id="UP000001568"/>
    </source>
</evidence>
<keyword evidence="2" id="KW-1133">Transmembrane helix</keyword>
<feature type="region of interest" description="Disordered" evidence="1">
    <location>
        <begin position="1"/>
        <end position="20"/>
    </location>
</feature>
<dbReference type="HOGENOM" id="CLU_073951_0_0_1"/>
<dbReference type="EMBL" id="CP000588">
    <property type="protein sequence ID" value="ABO97587.1"/>
    <property type="molecule type" value="Genomic_DNA"/>
</dbReference>
<feature type="transmembrane region" description="Helical" evidence="2">
    <location>
        <begin position="105"/>
        <end position="123"/>
    </location>
</feature>
<evidence type="ECO:0000313" key="3">
    <source>
        <dbReference type="EMBL" id="ABO97587.1"/>
    </source>
</evidence>
<name>A4S135_OSTLU</name>
<feature type="transmembrane region" description="Helical" evidence="2">
    <location>
        <begin position="174"/>
        <end position="193"/>
    </location>
</feature>
<evidence type="ECO:0000256" key="1">
    <source>
        <dbReference type="SAM" id="MobiDB-lite"/>
    </source>
</evidence>